<evidence type="ECO:0000256" key="24">
    <source>
        <dbReference type="ARBA" id="ARBA00023254"/>
    </source>
</evidence>
<keyword evidence="24" id="KW-0469">Meiosis</keyword>
<comment type="caution">
    <text evidence="29">The sequence shown here is derived from an EMBL/GenBank/DDBJ whole genome shotgun (WGS) entry which is preliminary data.</text>
</comment>
<gene>
    <name evidence="29" type="ORF">pdam_00001829</name>
</gene>
<dbReference type="OrthoDB" id="24555at2759"/>
<comment type="pathway">
    <text evidence="5">Glycan metabolism; chondroitin sulfate biosynthesis.</text>
</comment>
<dbReference type="InterPro" id="IPR002659">
    <property type="entry name" value="Glyco_trans_31"/>
</dbReference>
<organism evidence="29 30">
    <name type="scientific">Pocillopora damicornis</name>
    <name type="common">Cauliflower coral</name>
    <name type="synonym">Millepora damicornis</name>
    <dbReference type="NCBI Taxonomy" id="46731"/>
    <lineage>
        <taxon>Eukaryota</taxon>
        <taxon>Metazoa</taxon>
        <taxon>Cnidaria</taxon>
        <taxon>Anthozoa</taxon>
        <taxon>Hexacorallia</taxon>
        <taxon>Scleractinia</taxon>
        <taxon>Astrocoeniina</taxon>
        <taxon>Pocilloporidae</taxon>
        <taxon>Pocillopora</taxon>
    </lineage>
</organism>
<comment type="similarity">
    <text evidence="8">Belongs to the glycosyltransferase 31 family.</text>
</comment>
<dbReference type="GO" id="GO:0043186">
    <property type="term" value="C:P granule"/>
    <property type="evidence" value="ECO:0007669"/>
    <property type="project" value="TreeGrafter"/>
</dbReference>
<evidence type="ECO:0000259" key="28">
    <source>
        <dbReference type="Pfam" id="PF13017"/>
    </source>
</evidence>
<keyword evidence="13 27" id="KW-0812">Transmembrane</keyword>
<evidence type="ECO:0000313" key="29">
    <source>
        <dbReference type="EMBL" id="RMX43042.1"/>
    </source>
</evidence>
<evidence type="ECO:0000256" key="17">
    <source>
        <dbReference type="ARBA" id="ARBA00023034"/>
    </source>
</evidence>
<dbReference type="STRING" id="46731.A0A3M6TNT0"/>
<keyword evidence="9" id="KW-0217">Developmental protein</keyword>
<keyword evidence="19 27" id="KW-0472">Membrane</keyword>
<accession>A0A3M6TNT0</accession>
<keyword evidence="16 27" id="KW-1133">Transmembrane helix</keyword>
<dbReference type="GO" id="GO:0047220">
    <property type="term" value="F:galactosylxylosylprotein 3-beta-galactosyltransferase activity"/>
    <property type="evidence" value="ECO:0007669"/>
    <property type="project" value="UniProtKB-EC"/>
</dbReference>
<evidence type="ECO:0000256" key="12">
    <source>
        <dbReference type="ARBA" id="ARBA00022679"/>
    </source>
</evidence>
<keyword evidence="21" id="KW-0325">Glycoprotein</keyword>
<evidence type="ECO:0000256" key="5">
    <source>
        <dbReference type="ARBA" id="ARBA00004840"/>
    </source>
</evidence>
<evidence type="ECO:0000256" key="1">
    <source>
        <dbReference type="ARBA" id="ARBA00001936"/>
    </source>
</evidence>
<evidence type="ECO:0000256" key="2">
    <source>
        <dbReference type="ARBA" id="ARBA00004123"/>
    </source>
</evidence>
<dbReference type="SUPFAM" id="SSF47095">
    <property type="entry name" value="HMG-box"/>
    <property type="match status" value="1"/>
</dbReference>
<keyword evidence="20" id="KW-0943">RNA-mediated gene silencing</keyword>
<dbReference type="GO" id="GO:0034587">
    <property type="term" value="P:piRNA processing"/>
    <property type="evidence" value="ECO:0007669"/>
    <property type="project" value="TreeGrafter"/>
</dbReference>
<feature type="region of interest" description="Disordered" evidence="26">
    <location>
        <begin position="732"/>
        <end position="813"/>
    </location>
</feature>
<evidence type="ECO:0000256" key="7">
    <source>
        <dbReference type="ARBA" id="ARBA00007057"/>
    </source>
</evidence>
<dbReference type="GO" id="GO:0007283">
    <property type="term" value="P:spermatogenesis"/>
    <property type="evidence" value="ECO:0007669"/>
    <property type="project" value="TreeGrafter"/>
</dbReference>
<evidence type="ECO:0000256" key="20">
    <source>
        <dbReference type="ARBA" id="ARBA00023158"/>
    </source>
</evidence>
<evidence type="ECO:0000256" key="3">
    <source>
        <dbReference type="ARBA" id="ARBA00004323"/>
    </source>
</evidence>
<keyword evidence="18" id="KW-0238">DNA-binding</keyword>
<proteinExistence type="inferred from homology"/>
<dbReference type="InterPro" id="IPR024970">
    <property type="entry name" value="Maelstrom"/>
</dbReference>
<dbReference type="EMBL" id="RCHS01003247">
    <property type="protein sequence ID" value="RMX43042.1"/>
    <property type="molecule type" value="Genomic_DNA"/>
</dbReference>
<feature type="transmembrane region" description="Helical" evidence="27">
    <location>
        <begin position="18"/>
        <end position="34"/>
    </location>
</feature>
<feature type="domain" description="Maelstrom" evidence="28">
    <location>
        <begin position="363"/>
        <end position="565"/>
    </location>
</feature>
<evidence type="ECO:0000256" key="6">
    <source>
        <dbReference type="ARBA" id="ARBA00005093"/>
    </source>
</evidence>
<evidence type="ECO:0000256" key="10">
    <source>
        <dbReference type="ARBA" id="ARBA00022490"/>
    </source>
</evidence>
<dbReference type="AlphaFoldDB" id="A0A3M6TNT0"/>
<dbReference type="InterPro" id="IPR039259">
    <property type="entry name" value="Protein_maelstrom"/>
</dbReference>
<comment type="similarity">
    <text evidence="7">Belongs to the maelstrom family.</text>
</comment>
<evidence type="ECO:0000256" key="16">
    <source>
        <dbReference type="ARBA" id="ARBA00022989"/>
    </source>
</evidence>
<evidence type="ECO:0000256" key="14">
    <source>
        <dbReference type="ARBA" id="ARBA00022782"/>
    </source>
</evidence>
<dbReference type="Gene3D" id="3.90.550.50">
    <property type="match status" value="1"/>
</dbReference>
<evidence type="ECO:0000256" key="23">
    <source>
        <dbReference type="ARBA" id="ARBA00023242"/>
    </source>
</evidence>
<protein>
    <recommendedName>
        <fullName evidence="25">galactosylxylosylprotein 3-beta-galactosyltransferase</fullName>
        <ecNumber evidence="25">2.4.1.134</ecNumber>
    </recommendedName>
</protein>
<dbReference type="GO" id="GO:0045892">
    <property type="term" value="P:negative regulation of DNA-templated transcription"/>
    <property type="evidence" value="ECO:0007669"/>
    <property type="project" value="TreeGrafter"/>
</dbReference>
<reference evidence="29 30" key="1">
    <citation type="journal article" date="2018" name="Sci. Rep.">
        <title>Comparative analysis of the Pocillopora damicornis genome highlights role of immune system in coral evolution.</title>
        <authorList>
            <person name="Cunning R."/>
            <person name="Bay R.A."/>
            <person name="Gillette P."/>
            <person name="Baker A.C."/>
            <person name="Traylor-Knowles N."/>
        </authorList>
    </citation>
    <scope>NUCLEOTIDE SEQUENCE [LARGE SCALE GENOMIC DNA]</scope>
    <source>
        <strain evidence="29">RSMAS</strain>
        <tissue evidence="29">Whole animal</tissue>
    </source>
</reference>
<feature type="region of interest" description="Disordered" evidence="26">
    <location>
        <begin position="578"/>
        <end position="702"/>
    </location>
</feature>
<keyword evidence="17" id="KW-0333">Golgi apparatus</keyword>
<dbReference type="Proteomes" id="UP000275408">
    <property type="component" value="Unassembled WGS sequence"/>
</dbReference>
<dbReference type="FunFam" id="3.90.550.50:FF:000018">
    <property type="entry name" value="Hexosyltransferase"/>
    <property type="match status" value="1"/>
</dbReference>
<evidence type="ECO:0000313" key="30">
    <source>
        <dbReference type="Proteomes" id="UP000275408"/>
    </source>
</evidence>
<evidence type="ECO:0000256" key="18">
    <source>
        <dbReference type="ARBA" id="ARBA00023125"/>
    </source>
</evidence>
<keyword evidence="15" id="KW-0735">Signal-anchor</keyword>
<evidence type="ECO:0000256" key="25">
    <source>
        <dbReference type="ARBA" id="ARBA00066517"/>
    </source>
</evidence>
<dbReference type="GO" id="GO:0060964">
    <property type="term" value="P:regulation of miRNA-mediated gene silencing"/>
    <property type="evidence" value="ECO:0007669"/>
    <property type="project" value="InterPro"/>
</dbReference>
<evidence type="ECO:0000256" key="9">
    <source>
        <dbReference type="ARBA" id="ARBA00022473"/>
    </source>
</evidence>
<keyword evidence="22" id="KW-0464">Manganese</keyword>
<evidence type="ECO:0000256" key="11">
    <source>
        <dbReference type="ARBA" id="ARBA00022676"/>
    </source>
</evidence>
<evidence type="ECO:0000256" key="22">
    <source>
        <dbReference type="ARBA" id="ARBA00023211"/>
    </source>
</evidence>
<dbReference type="Pfam" id="PF13017">
    <property type="entry name" value="Maelstrom"/>
    <property type="match status" value="1"/>
</dbReference>
<dbReference type="GO" id="GO:0007140">
    <property type="term" value="P:male meiotic nuclear division"/>
    <property type="evidence" value="ECO:0007669"/>
    <property type="project" value="TreeGrafter"/>
</dbReference>
<keyword evidence="11" id="KW-0328">Glycosyltransferase</keyword>
<feature type="compositionally biased region" description="Low complexity" evidence="26">
    <location>
        <begin position="663"/>
        <end position="680"/>
    </location>
</feature>
<dbReference type="GO" id="GO:0006024">
    <property type="term" value="P:glycosaminoglycan biosynthetic process"/>
    <property type="evidence" value="ECO:0007669"/>
    <property type="project" value="UniProtKB-ARBA"/>
</dbReference>
<keyword evidence="10" id="KW-0963">Cytoplasm</keyword>
<feature type="compositionally biased region" description="Low complexity" evidence="26">
    <location>
        <begin position="768"/>
        <end position="796"/>
    </location>
</feature>
<evidence type="ECO:0000256" key="8">
    <source>
        <dbReference type="ARBA" id="ARBA00008661"/>
    </source>
</evidence>
<feature type="compositionally biased region" description="Polar residues" evidence="26">
    <location>
        <begin position="802"/>
        <end position="813"/>
    </location>
</feature>
<comment type="cofactor">
    <cofactor evidence="1">
        <name>Mn(2+)</name>
        <dbReference type="ChEBI" id="CHEBI:29035"/>
    </cofactor>
</comment>
<keyword evidence="14" id="KW-0221">Differentiation</keyword>
<dbReference type="GO" id="GO:0043565">
    <property type="term" value="F:sequence-specific DNA binding"/>
    <property type="evidence" value="ECO:0007669"/>
    <property type="project" value="TreeGrafter"/>
</dbReference>
<keyword evidence="30" id="KW-1185">Reference proteome</keyword>
<evidence type="ECO:0000256" key="4">
    <source>
        <dbReference type="ARBA" id="ARBA00004496"/>
    </source>
</evidence>
<dbReference type="GO" id="GO:0000139">
    <property type="term" value="C:Golgi membrane"/>
    <property type="evidence" value="ECO:0007669"/>
    <property type="project" value="UniProtKB-SubCell"/>
</dbReference>
<comment type="pathway">
    <text evidence="6">Glycan metabolism; heparan sulfate biosynthesis.</text>
</comment>
<sequence length="813" mass="92687">MADISTFIKRQLFRRNETFLLLLLFVALIFIFILNQKVGCDVKNDSLPQKAIKTNEQSIPVELETFLFIMILTAPNGKERRDAMRKTWLSNLETLHSSVVPRFVIGIKELSLEDMKNVEEENSRHHDIIFLPELKDAYKDLPSKVLQALKWIDQHANFSYLLKVDDDSFVRLNVILNELQSTYSMKRLYWGFFRGDAHVKFTGPWAEKNWNLCDRYLPYAQGGGYVLSRDLVNFIARNSDFLQKFNSEDVSVERQGVVLENGMRSLAEIAGPRWKELPEHEKEVYQEMARQDKANKKYRPARNDKMDCTGEYISRRVDTVSLNEKRRKEEREEVKRGWLPGRAICDEKFYMIGFMSLYDLPDEGFLPCELGVVEYSLNGGIMQKMHYFIKPGEIRVGLRYTAVSTSERTHQIPVEGLAKRDDSHRKIWLDLLRFVNPEQTPIFPPVYCRISETKQTEYCLQWLARKAEMPNKLKKVYELEGVICDLHSHFTAESGSTMGISKSKATELISSTIFDYEPNSRCDWHEKQEVKFCALGTVLRYCYCISDFLCSVYGIPLTPNHVPERPDGVFCTVIKPADSKGSSSREETQPRYSNRPLEDNRPFASRDYRYFNGGARSKGLSSNQGVYTRSGPTYDQQSLHDDSDDDTVYTRRAQAPPQSTAWQFPQSRQAQAQQPTSTFGVGRGRGRGRGIQLSQPLRRPNIPGMAARGVLAHQETSWSSIAITNKASPLEGNTTAWAGTDFPPHPVGRGASRPLNNQPRAYAGALNPPAAAQAPMPPTAWQQPAWQQPAWQQPAWRPGSGVASQMSSLSLDD</sequence>
<evidence type="ECO:0000256" key="27">
    <source>
        <dbReference type="SAM" id="Phobius"/>
    </source>
</evidence>
<feature type="compositionally biased region" description="Basic and acidic residues" evidence="26">
    <location>
        <begin position="596"/>
        <end position="609"/>
    </location>
</feature>
<dbReference type="PANTHER" id="PTHR21358:SF4">
    <property type="entry name" value="PROTEIN MAELSTROM HOMOLOG"/>
    <property type="match status" value="1"/>
</dbReference>
<evidence type="ECO:0000256" key="21">
    <source>
        <dbReference type="ARBA" id="ARBA00023180"/>
    </source>
</evidence>
<name>A0A3M6TNT0_POCDA</name>
<dbReference type="GO" id="GO:0030154">
    <property type="term" value="P:cell differentiation"/>
    <property type="evidence" value="ECO:0007669"/>
    <property type="project" value="UniProtKB-KW"/>
</dbReference>
<keyword evidence="12" id="KW-0808">Transferase</keyword>
<evidence type="ECO:0000256" key="15">
    <source>
        <dbReference type="ARBA" id="ARBA00022968"/>
    </source>
</evidence>
<dbReference type="PANTHER" id="PTHR21358">
    <property type="entry name" value="PROTEIN MAELSTROM HOMOLOG"/>
    <property type="match status" value="1"/>
</dbReference>
<comment type="subcellular location">
    <subcellularLocation>
        <location evidence="4">Cytoplasm</location>
    </subcellularLocation>
    <subcellularLocation>
        <location evidence="3">Golgi apparatus membrane</location>
        <topology evidence="3">Single-pass type II membrane protein</topology>
    </subcellularLocation>
    <subcellularLocation>
        <location evidence="2">Nucleus</location>
    </subcellularLocation>
</comment>
<evidence type="ECO:0000256" key="19">
    <source>
        <dbReference type="ARBA" id="ARBA00023136"/>
    </source>
</evidence>
<keyword evidence="23" id="KW-0539">Nucleus</keyword>
<dbReference type="InterPro" id="IPR036910">
    <property type="entry name" value="HMG_box_dom_sf"/>
</dbReference>
<evidence type="ECO:0000256" key="13">
    <source>
        <dbReference type="ARBA" id="ARBA00022692"/>
    </source>
</evidence>
<dbReference type="EC" id="2.4.1.134" evidence="25"/>
<dbReference type="GO" id="GO:0005634">
    <property type="term" value="C:nucleus"/>
    <property type="evidence" value="ECO:0007669"/>
    <property type="project" value="UniProtKB-SubCell"/>
</dbReference>
<feature type="compositionally biased region" description="Polar residues" evidence="26">
    <location>
        <begin position="619"/>
        <end position="634"/>
    </location>
</feature>
<dbReference type="Pfam" id="PF01762">
    <property type="entry name" value="Galactosyl_T"/>
    <property type="match status" value="1"/>
</dbReference>
<evidence type="ECO:0000256" key="26">
    <source>
        <dbReference type="SAM" id="MobiDB-lite"/>
    </source>
</evidence>